<sequence>MVGTGSAAEEKIVFNKDGSLNRPVGCRGWIHVGSVILPKGLMNVLDKKPILTAE</sequence>
<protein>
    <submittedName>
        <fullName evidence="1">Uncharacterized protein</fullName>
    </submittedName>
</protein>
<evidence type="ECO:0000313" key="3">
    <source>
        <dbReference type="Proteomes" id="UP000069205"/>
    </source>
</evidence>
<dbReference type="AlphaFoldDB" id="A0A0K2G6H0"/>
<dbReference type="KEGG" id="nmv:NITMOv2_0098"/>
<keyword evidence="3" id="KW-1185">Reference proteome</keyword>
<dbReference type="EMBL" id="CP011801">
    <property type="protein sequence ID" value="ALA56538.1"/>
    <property type="molecule type" value="Genomic_DNA"/>
</dbReference>
<dbReference type="Proteomes" id="UP000069205">
    <property type="component" value="Chromosome"/>
</dbReference>
<accession>A0A0K2G6H0</accession>
<proteinExistence type="predicted"/>
<evidence type="ECO:0000313" key="1">
    <source>
        <dbReference type="EMBL" id="ALA56538.1"/>
    </source>
</evidence>
<evidence type="ECO:0000313" key="2">
    <source>
        <dbReference type="EMBL" id="ALA61055.1"/>
    </source>
</evidence>
<dbReference type="EMBL" id="CP011801">
    <property type="protein sequence ID" value="ALA61055.1"/>
    <property type="molecule type" value="Genomic_DNA"/>
</dbReference>
<gene>
    <name evidence="1" type="ORF">NITMOv2_0098</name>
    <name evidence="2" type="ORF">NITMOv2_4684</name>
</gene>
<name>A0A0K2G6H0_NITMO</name>
<organism evidence="1 3">
    <name type="scientific">Nitrospira moscoviensis</name>
    <dbReference type="NCBI Taxonomy" id="42253"/>
    <lineage>
        <taxon>Bacteria</taxon>
        <taxon>Pseudomonadati</taxon>
        <taxon>Nitrospirota</taxon>
        <taxon>Nitrospiria</taxon>
        <taxon>Nitrospirales</taxon>
        <taxon>Nitrospiraceae</taxon>
        <taxon>Nitrospira</taxon>
    </lineage>
</organism>
<dbReference type="PATRIC" id="fig|42253.5.peg.4619"/>
<reference evidence="1 3" key="1">
    <citation type="journal article" date="2015" name="Proc. Natl. Acad. Sci. U.S.A.">
        <title>Expanded metabolic versatility of ubiquitous nitrite-oxidizing bacteria from the genus Nitrospira.</title>
        <authorList>
            <person name="Koch H."/>
            <person name="Lucker S."/>
            <person name="Albertsen M."/>
            <person name="Kitzinger K."/>
            <person name="Herbold C."/>
            <person name="Spieck E."/>
            <person name="Nielsen P.H."/>
            <person name="Wagner M."/>
            <person name="Daims H."/>
        </authorList>
    </citation>
    <scope>NUCLEOTIDE SEQUENCE [LARGE SCALE GENOMIC DNA]</scope>
    <source>
        <strain evidence="1 3">NSP M-1</strain>
    </source>
</reference>
<dbReference type="KEGG" id="nmv:NITMOv2_4684"/>